<evidence type="ECO:0000313" key="2">
    <source>
        <dbReference type="Proteomes" id="UP000298656"/>
    </source>
</evidence>
<dbReference type="EMBL" id="CP040078">
    <property type="protein sequence ID" value="QCP52357.1"/>
    <property type="molecule type" value="Genomic_DNA"/>
</dbReference>
<name>A0A4P8IVS9_9BURK</name>
<dbReference type="AlphaFoldDB" id="A0A4P8IVS9"/>
<protein>
    <recommendedName>
        <fullName evidence="3">Lactonase family protein</fullName>
    </recommendedName>
</protein>
<reference evidence="1 2" key="1">
    <citation type="submission" date="2019-05" db="EMBL/GenBank/DDBJ databases">
        <title>Burkholderia sp. DHOD12, isolated from subtropical forest soil.</title>
        <authorList>
            <person name="Gao Z.-H."/>
            <person name="Qiu L.-H."/>
        </authorList>
    </citation>
    <scope>NUCLEOTIDE SEQUENCE [LARGE SCALE GENOMIC DNA]</scope>
    <source>
        <strain evidence="1 2">DHOD12</strain>
    </source>
</reference>
<dbReference type="RefSeq" id="WP_137335130.1">
    <property type="nucleotide sequence ID" value="NZ_CP040078.1"/>
</dbReference>
<dbReference type="OrthoDB" id="9089176at2"/>
<dbReference type="Proteomes" id="UP000298656">
    <property type="component" value="Chromosome 2"/>
</dbReference>
<accession>A0A4P8IVS9</accession>
<organism evidence="1 2">
    <name type="scientific">Trinickia violacea</name>
    <dbReference type="NCBI Taxonomy" id="2571746"/>
    <lineage>
        <taxon>Bacteria</taxon>
        <taxon>Pseudomonadati</taxon>
        <taxon>Pseudomonadota</taxon>
        <taxon>Betaproteobacteria</taxon>
        <taxon>Burkholderiales</taxon>
        <taxon>Burkholderiaceae</taxon>
        <taxon>Trinickia</taxon>
    </lineage>
</organism>
<dbReference type="InterPro" id="IPR015943">
    <property type="entry name" value="WD40/YVTN_repeat-like_dom_sf"/>
</dbReference>
<evidence type="ECO:0008006" key="3">
    <source>
        <dbReference type="Google" id="ProtNLM"/>
    </source>
</evidence>
<evidence type="ECO:0000313" key="1">
    <source>
        <dbReference type="EMBL" id="QCP52357.1"/>
    </source>
</evidence>
<gene>
    <name evidence="1" type="ORF">FAZ95_24570</name>
</gene>
<keyword evidence="2" id="KW-1185">Reference proteome</keyword>
<dbReference type="SUPFAM" id="SSF101898">
    <property type="entry name" value="NHL repeat"/>
    <property type="match status" value="1"/>
</dbReference>
<sequence length="277" mass="28870">MRVLVTSASGANGDGYGALFSFGLDGAPLGRFSDDPRIADPRGLSVSPDRQHLYVNSGSDRVLALDARGIVTRDTGLVPGLNAGGGIFGADGRYYVGLRSARSIAAFSPALDGPAKAVLPSGVVPFPRGFAFDADGRLFLASGIGPGGEGENTIAVFDAHGELLSPRFISDDEASPLDLIVAPNGNVLVSSEFPFGKADAVATIREYDGATGRRVRVLAADSSTRFQRPRGLRFGPGGYLFCVARDNVLAFDFADGRCLGPIIDMPKLNGQAIAFFA</sequence>
<proteinExistence type="predicted"/>
<dbReference type="Gene3D" id="2.130.10.10">
    <property type="entry name" value="YVTN repeat-like/Quinoprotein amine dehydrogenase"/>
    <property type="match status" value="1"/>
</dbReference>
<dbReference type="KEGG" id="tvl:FAZ95_24570"/>